<dbReference type="AlphaFoldDB" id="A0ABD5Z119"/>
<feature type="transmembrane region" description="Helical" evidence="1">
    <location>
        <begin position="148"/>
        <end position="181"/>
    </location>
</feature>
<feature type="transmembrane region" description="Helical" evidence="1">
    <location>
        <begin position="113"/>
        <end position="136"/>
    </location>
</feature>
<feature type="transmembrane region" description="Helical" evidence="1">
    <location>
        <begin position="50"/>
        <end position="72"/>
    </location>
</feature>
<dbReference type="EMBL" id="JBHTAR010000011">
    <property type="protein sequence ID" value="MFC7198871.1"/>
    <property type="molecule type" value="Genomic_DNA"/>
</dbReference>
<name>A0ABD5Z119_9EURY</name>
<feature type="transmembrane region" description="Helical" evidence="1">
    <location>
        <begin position="21"/>
        <end position="44"/>
    </location>
</feature>
<feature type="transmembrane region" description="Helical" evidence="1">
    <location>
        <begin position="201"/>
        <end position="223"/>
    </location>
</feature>
<proteinExistence type="predicted"/>
<keyword evidence="1" id="KW-1133">Transmembrane helix</keyword>
<evidence type="ECO:0000256" key="1">
    <source>
        <dbReference type="SAM" id="Phobius"/>
    </source>
</evidence>
<evidence type="ECO:0000313" key="3">
    <source>
        <dbReference type="Proteomes" id="UP001596447"/>
    </source>
</evidence>
<dbReference type="Proteomes" id="UP001596447">
    <property type="component" value="Unassembled WGS sequence"/>
</dbReference>
<sequence length="229" mass="24333">MSGYETATDRGFLLSGREWKIVTGASGLMFLNVLLMFVFAATPLAVVNRYLFAVPILGTIVYGVAIVGGELLAERGIENHNSGLAVAGVAVLQLAFGAFGAGILSYLPRSLQVPALGITAVVVALMTAGIGTYVYARSSTTFDHYGTWANYAFLAGLGAILVGTFFAPVLLVGFVCIFVGFLLRLGWEIWRVRDARVASPALQAIGLYVAVAGVFVHVLQIVVRMLGRR</sequence>
<keyword evidence="1" id="KW-0812">Transmembrane</keyword>
<protein>
    <recommendedName>
        <fullName evidence="4">Bax inhibitor-1/YccA family protein</fullName>
    </recommendedName>
</protein>
<feature type="transmembrane region" description="Helical" evidence="1">
    <location>
        <begin position="84"/>
        <end position="107"/>
    </location>
</feature>
<keyword evidence="1" id="KW-0472">Membrane</keyword>
<accession>A0ABD5Z119</accession>
<keyword evidence="3" id="KW-1185">Reference proteome</keyword>
<reference evidence="2 3" key="1">
    <citation type="journal article" date="2019" name="Int. J. Syst. Evol. Microbiol.">
        <title>The Global Catalogue of Microorganisms (GCM) 10K type strain sequencing project: providing services to taxonomists for standard genome sequencing and annotation.</title>
        <authorList>
            <consortium name="The Broad Institute Genomics Platform"/>
            <consortium name="The Broad Institute Genome Sequencing Center for Infectious Disease"/>
            <person name="Wu L."/>
            <person name="Ma J."/>
        </authorList>
    </citation>
    <scope>NUCLEOTIDE SEQUENCE [LARGE SCALE GENOMIC DNA]</scope>
    <source>
        <strain evidence="2 3">XZGYJ-43</strain>
    </source>
</reference>
<evidence type="ECO:0008006" key="4">
    <source>
        <dbReference type="Google" id="ProtNLM"/>
    </source>
</evidence>
<dbReference type="RefSeq" id="WP_279528828.1">
    <property type="nucleotide sequence ID" value="NZ_CP122312.1"/>
</dbReference>
<gene>
    <name evidence="2" type="ORF">ACFQJ9_05450</name>
</gene>
<comment type="caution">
    <text evidence="2">The sequence shown here is derived from an EMBL/GenBank/DDBJ whole genome shotgun (WGS) entry which is preliminary data.</text>
</comment>
<evidence type="ECO:0000313" key="2">
    <source>
        <dbReference type="EMBL" id="MFC7198871.1"/>
    </source>
</evidence>
<organism evidence="2 3">
    <name type="scientific">Halospeciosus flavus</name>
    <dbReference type="NCBI Taxonomy" id="3032283"/>
    <lineage>
        <taxon>Archaea</taxon>
        <taxon>Methanobacteriati</taxon>
        <taxon>Methanobacteriota</taxon>
        <taxon>Stenosarchaea group</taxon>
        <taxon>Halobacteria</taxon>
        <taxon>Halobacteriales</taxon>
        <taxon>Halobacteriaceae</taxon>
        <taxon>Halospeciosus</taxon>
    </lineage>
</organism>